<dbReference type="GO" id="GO:0016192">
    <property type="term" value="P:vesicle-mediated transport"/>
    <property type="evidence" value="ECO:0007669"/>
    <property type="project" value="TreeGrafter"/>
</dbReference>
<dbReference type="GO" id="GO:0000139">
    <property type="term" value="C:Golgi membrane"/>
    <property type="evidence" value="ECO:0007669"/>
    <property type="project" value="TreeGrafter"/>
</dbReference>
<dbReference type="InterPro" id="IPR008564">
    <property type="entry name" value="TVP23-like"/>
</dbReference>
<keyword evidence="9" id="KW-1185">Reference proteome</keyword>
<evidence type="ECO:0000256" key="3">
    <source>
        <dbReference type="ARBA" id="ARBA00022692"/>
    </source>
</evidence>
<evidence type="ECO:0000313" key="8">
    <source>
        <dbReference type="Ensembl" id="ENSMGAP00000002872.2"/>
    </source>
</evidence>
<dbReference type="GeneTree" id="ENSGT00390000004428"/>
<accession>G1MVZ8</accession>
<name>G1MVZ8_MELGA</name>
<dbReference type="Bgee" id="ENSMGAG00000003177">
    <property type="expression patterns" value="Expressed in pancreas and 17 other cell types or tissues"/>
</dbReference>
<evidence type="ECO:0000256" key="4">
    <source>
        <dbReference type="ARBA" id="ARBA00022989"/>
    </source>
</evidence>
<evidence type="ECO:0000256" key="2">
    <source>
        <dbReference type="ARBA" id="ARBA00005467"/>
    </source>
</evidence>
<gene>
    <name evidence="8" type="primary">TVP23B</name>
</gene>
<reference evidence="8" key="3">
    <citation type="submission" date="2025-09" db="UniProtKB">
        <authorList>
            <consortium name="Ensembl"/>
        </authorList>
    </citation>
    <scope>IDENTIFICATION</scope>
</reference>
<evidence type="ECO:0000256" key="7">
    <source>
        <dbReference type="SAM" id="MobiDB-lite"/>
    </source>
</evidence>
<feature type="transmembrane region" description="Helical" evidence="6">
    <location>
        <begin position="153"/>
        <end position="172"/>
    </location>
</feature>
<dbReference type="PANTHER" id="PTHR13019">
    <property type="entry name" value="GOLGI APPARATUS MEMBRANE PROTEIN TVP23"/>
    <property type="match status" value="1"/>
</dbReference>
<feature type="transmembrane region" description="Helical" evidence="6">
    <location>
        <begin position="126"/>
        <end position="147"/>
    </location>
</feature>
<dbReference type="Pfam" id="PF05832">
    <property type="entry name" value="DUF846"/>
    <property type="match status" value="1"/>
</dbReference>
<sequence length="324" mass="36275">MLRQGSSDDIEDVSLFDADDEVSRRSKKSKIRHPVASFFHLFFRVSAIVVYLLCELLTSSFIACMVTIILLLSCDFWAVKNVTGRLMVGLRWWNQVDDDGRSHWKFESRKVSPQGHKTSSESESRIFWLGLITCPIIWVIFAFSALFSFKVKWLAVVMMGVVLQGANLYGYIRCKVGSRKNLTSMATSYLGKQFLRQEILEPLEQNTSDHSMLMETSSINTFRNSRAEHTQPTANVGLPGHLLQCHLPQCHRSYPAYTTHTAPVVKMLMEQDGRRRPTATRPVATEQSTASPGAATAGTSSLPSTASGGSSCEDRELLPVIYLE</sequence>
<feature type="compositionally biased region" description="Low complexity" evidence="7">
    <location>
        <begin position="279"/>
        <end position="311"/>
    </location>
</feature>
<proteinExistence type="inferred from homology"/>
<dbReference type="Proteomes" id="UP000001645">
    <property type="component" value="Chromosome 20"/>
</dbReference>
<protein>
    <recommendedName>
        <fullName evidence="6">Golgi apparatus membrane protein TVP23 homolog</fullName>
    </recommendedName>
</protein>
<comment type="subcellular location">
    <subcellularLocation>
        <location evidence="1 6">Membrane</location>
        <topology evidence="1 6">Multi-pass membrane protein</topology>
    </subcellularLocation>
</comment>
<keyword evidence="4 6" id="KW-1133">Transmembrane helix</keyword>
<keyword evidence="3 6" id="KW-0812">Transmembrane</keyword>
<organism evidence="8 9">
    <name type="scientific">Meleagris gallopavo</name>
    <name type="common">Wild turkey</name>
    <dbReference type="NCBI Taxonomy" id="9103"/>
    <lineage>
        <taxon>Eukaryota</taxon>
        <taxon>Metazoa</taxon>
        <taxon>Chordata</taxon>
        <taxon>Craniata</taxon>
        <taxon>Vertebrata</taxon>
        <taxon>Euteleostomi</taxon>
        <taxon>Archelosauria</taxon>
        <taxon>Archosauria</taxon>
        <taxon>Dinosauria</taxon>
        <taxon>Saurischia</taxon>
        <taxon>Theropoda</taxon>
        <taxon>Coelurosauria</taxon>
        <taxon>Aves</taxon>
        <taxon>Neognathae</taxon>
        <taxon>Galloanserae</taxon>
        <taxon>Galliformes</taxon>
        <taxon>Phasianidae</taxon>
        <taxon>Meleagridinae</taxon>
        <taxon>Meleagris</taxon>
    </lineage>
</organism>
<dbReference type="HOGENOM" id="CLU_074845_3_0_1"/>
<dbReference type="Ensembl" id="ENSMGAT00000003560.2">
    <property type="protein sequence ID" value="ENSMGAP00000002872.2"/>
    <property type="gene ID" value="ENSMGAG00000003177.2"/>
</dbReference>
<reference evidence="8 9" key="1">
    <citation type="journal article" date="2010" name="PLoS Biol.">
        <title>Multi-platform next-generation sequencing of the domestic turkey (Meleagris gallopavo): genome assembly and analysis.</title>
        <authorList>
            <person name="Dalloul R.A."/>
            <person name="Long J.A."/>
            <person name="Zimin A.V."/>
            <person name="Aslam L."/>
            <person name="Beal K."/>
            <person name="Blomberg L.A."/>
            <person name="Bouffard P."/>
            <person name="Burt D.W."/>
            <person name="Crasta O."/>
            <person name="Crooijmans R.P."/>
            <person name="Cooper K."/>
            <person name="Coulombe R.A."/>
            <person name="De S."/>
            <person name="Delany M.E."/>
            <person name="Dodgson J.B."/>
            <person name="Dong J.J."/>
            <person name="Evans C."/>
            <person name="Frederickson K.M."/>
            <person name="Flicek P."/>
            <person name="Florea L."/>
            <person name="Folkerts O."/>
            <person name="Groenen M.A."/>
            <person name="Harkins T.T."/>
            <person name="Herrero J."/>
            <person name="Hoffmann S."/>
            <person name="Megens H.J."/>
            <person name="Jiang A."/>
            <person name="de Jong P."/>
            <person name="Kaiser P."/>
            <person name="Kim H."/>
            <person name="Kim K.W."/>
            <person name="Kim S."/>
            <person name="Langenberger D."/>
            <person name="Lee M.K."/>
            <person name="Lee T."/>
            <person name="Mane S."/>
            <person name="Marcais G."/>
            <person name="Marz M."/>
            <person name="McElroy A.P."/>
            <person name="Modise T."/>
            <person name="Nefedov M."/>
            <person name="Notredame C."/>
            <person name="Paton I.R."/>
            <person name="Payne W.S."/>
            <person name="Pertea G."/>
            <person name="Prickett D."/>
            <person name="Puiu D."/>
            <person name="Qioa D."/>
            <person name="Raineri E."/>
            <person name="Ruffier M."/>
            <person name="Salzberg S.L."/>
            <person name="Schatz M.C."/>
            <person name="Scheuring C."/>
            <person name="Schmidt C.J."/>
            <person name="Schroeder S."/>
            <person name="Searle S.M."/>
            <person name="Smith E.J."/>
            <person name="Smith J."/>
            <person name="Sonstegard T.S."/>
            <person name="Stadler P.F."/>
            <person name="Tafer H."/>
            <person name="Tu Z.J."/>
            <person name="Van Tassell C.P."/>
            <person name="Vilella A.J."/>
            <person name="Williams K.P."/>
            <person name="Yorke J.A."/>
            <person name="Zhang L."/>
            <person name="Zhang H.B."/>
            <person name="Zhang X."/>
            <person name="Zhang Y."/>
            <person name="Reed K.M."/>
        </authorList>
    </citation>
    <scope>NUCLEOTIDE SEQUENCE [LARGE SCALE GENOMIC DNA]</scope>
</reference>
<evidence type="ECO:0000313" key="9">
    <source>
        <dbReference type="Proteomes" id="UP000001645"/>
    </source>
</evidence>
<dbReference type="GO" id="GO:0009306">
    <property type="term" value="P:protein secretion"/>
    <property type="evidence" value="ECO:0007669"/>
    <property type="project" value="TreeGrafter"/>
</dbReference>
<keyword evidence="5 6" id="KW-0472">Membrane</keyword>
<feature type="region of interest" description="Disordered" evidence="7">
    <location>
        <begin position="272"/>
        <end position="313"/>
    </location>
</feature>
<comment type="similarity">
    <text evidence="2 6">Belongs to the TVP23 family.</text>
</comment>
<evidence type="ECO:0000256" key="6">
    <source>
        <dbReference type="RuleBase" id="RU361206"/>
    </source>
</evidence>
<dbReference type="AlphaFoldDB" id="G1MVZ8"/>
<dbReference type="PANTHER" id="PTHR13019:SF9">
    <property type="entry name" value="GOLGI APPARATUS MEMBRANE PROTEIN TVP23 HOMOLOG B"/>
    <property type="match status" value="1"/>
</dbReference>
<evidence type="ECO:0000256" key="5">
    <source>
        <dbReference type="ARBA" id="ARBA00023136"/>
    </source>
</evidence>
<dbReference type="InParanoid" id="G1MVZ8"/>
<feature type="transmembrane region" description="Helical" evidence="6">
    <location>
        <begin position="59"/>
        <end position="79"/>
    </location>
</feature>
<evidence type="ECO:0000256" key="1">
    <source>
        <dbReference type="ARBA" id="ARBA00004141"/>
    </source>
</evidence>
<feature type="transmembrane region" description="Helical" evidence="6">
    <location>
        <begin position="34"/>
        <end position="53"/>
    </location>
</feature>
<reference evidence="8" key="2">
    <citation type="submission" date="2025-08" db="UniProtKB">
        <authorList>
            <consortium name="Ensembl"/>
        </authorList>
    </citation>
    <scope>IDENTIFICATION</scope>
</reference>